<dbReference type="RefSeq" id="WP_089692799.1">
    <property type="nucleotide sequence ID" value="NZ_FNWQ01000003.1"/>
</dbReference>
<feature type="signal peptide" evidence="1">
    <location>
        <begin position="1"/>
        <end position="20"/>
    </location>
</feature>
<gene>
    <name evidence="2" type="ORF">SAMN05421593_2756</name>
</gene>
<dbReference type="Proteomes" id="UP000198561">
    <property type="component" value="Unassembled WGS sequence"/>
</dbReference>
<feature type="chain" id="PRO_5011519419" description="DUF4595 domain-containing protein" evidence="1">
    <location>
        <begin position="21"/>
        <end position="291"/>
    </location>
</feature>
<sequence>MVKNYFLKMFAGIAFLGLLAACNTTSDPTESIPNPDDGPPPKKVLAKVSSNNVSQEEYTTLAVTGDLQAAVSKDEFASGNAYFTGTVTYTNKNITKIKYVSSASSSLVYEFNIVPDATGKKIYNATSTATGATPSVSVVSDYAFTYDSVTSKLTKILEKRKEGGISAYNRFIDYSFVYNGNNVIQVVCSKGILDINGNPNMSTAVISKYSFQNYDAQKSPYSTLSPVYFITRGLISPVNFYKISPNNPTSMFIELPSPAAPVNTSQSYSYDNQGYVVLEKNQNMTFTYKNL</sequence>
<reference evidence="2 3" key="1">
    <citation type="submission" date="2016-10" db="EMBL/GenBank/DDBJ databases">
        <authorList>
            <person name="de Groot N.N."/>
        </authorList>
    </citation>
    <scope>NUCLEOTIDE SEQUENCE [LARGE SCALE GENOMIC DNA]</scope>
    <source>
        <strain evidence="2 3">DSM 23031</strain>
    </source>
</reference>
<name>A0A1H6HL47_CHRCI</name>
<dbReference type="PROSITE" id="PS51257">
    <property type="entry name" value="PROKAR_LIPOPROTEIN"/>
    <property type="match status" value="1"/>
</dbReference>
<dbReference type="AlphaFoldDB" id="A0A1H6HL47"/>
<keyword evidence="1" id="KW-0732">Signal</keyword>
<dbReference type="EMBL" id="FNWQ01000003">
    <property type="protein sequence ID" value="SEH34810.1"/>
    <property type="molecule type" value="Genomic_DNA"/>
</dbReference>
<dbReference type="OrthoDB" id="1271983at2"/>
<accession>A0A1H6HL47</accession>
<proteinExistence type="predicted"/>
<evidence type="ECO:0000313" key="2">
    <source>
        <dbReference type="EMBL" id="SEH34810.1"/>
    </source>
</evidence>
<evidence type="ECO:0000313" key="3">
    <source>
        <dbReference type="Proteomes" id="UP000198561"/>
    </source>
</evidence>
<evidence type="ECO:0000256" key="1">
    <source>
        <dbReference type="SAM" id="SignalP"/>
    </source>
</evidence>
<evidence type="ECO:0008006" key="4">
    <source>
        <dbReference type="Google" id="ProtNLM"/>
    </source>
</evidence>
<protein>
    <recommendedName>
        <fullName evidence="4">DUF4595 domain-containing protein</fullName>
    </recommendedName>
</protein>
<dbReference type="STRING" id="680127.SAMN05421593_2756"/>
<organism evidence="2 3">
    <name type="scientific">Chryseobacterium culicis</name>
    <dbReference type="NCBI Taxonomy" id="680127"/>
    <lineage>
        <taxon>Bacteria</taxon>
        <taxon>Pseudomonadati</taxon>
        <taxon>Bacteroidota</taxon>
        <taxon>Flavobacteriia</taxon>
        <taxon>Flavobacteriales</taxon>
        <taxon>Weeksellaceae</taxon>
        <taxon>Chryseobacterium group</taxon>
        <taxon>Chryseobacterium</taxon>
    </lineage>
</organism>